<gene>
    <name evidence="1" type="ORF">OLEA9_A031265</name>
</gene>
<dbReference type="Proteomes" id="UP000594638">
    <property type="component" value="Unassembled WGS sequence"/>
</dbReference>
<reference evidence="1 2" key="1">
    <citation type="submission" date="2019-12" db="EMBL/GenBank/DDBJ databases">
        <authorList>
            <person name="Alioto T."/>
            <person name="Alioto T."/>
            <person name="Gomez Garrido J."/>
        </authorList>
    </citation>
    <scope>NUCLEOTIDE SEQUENCE [LARGE SCALE GENOMIC DNA]</scope>
</reference>
<organism evidence="1 2">
    <name type="scientific">Olea europaea subsp. europaea</name>
    <dbReference type="NCBI Taxonomy" id="158383"/>
    <lineage>
        <taxon>Eukaryota</taxon>
        <taxon>Viridiplantae</taxon>
        <taxon>Streptophyta</taxon>
        <taxon>Embryophyta</taxon>
        <taxon>Tracheophyta</taxon>
        <taxon>Spermatophyta</taxon>
        <taxon>Magnoliopsida</taxon>
        <taxon>eudicotyledons</taxon>
        <taxon>Gunneridae</taxon>
        <taxon>Pentapetalae</taxon>
        <taxon>asterids</taxon>
        <taxon>lamiids</taxon>
        <taxon>Lamiales</taxon>
        <taxon>Oleaceae</taxon>
        <taxon>Oleeae</taxon>
        <taxon>Olea</taxon>
    </lineage>
</organism>
<name>A0A8S0PWT4_OLEEU</name>
<dbReference type="AlphaFoldDB" id="A0A8S0PWT4"/>
<protein>
    <submittedName>
        <fullName evidence="1">Uncharacterized protein</fullName>
    </submittedName>
</protein>
<evidence type="ECO:0000313" key="2">
    <source>
        <dbReference type="Proteomes" id="UP000594638"/>
    </source>
</evidence>
<proteinExistence type="predicted"/>
<dbReference type="EMBL" id="CACTIH010000335">
    <property type="protein sequence ID" value="CAA2959614.1"/>
    <property type="molecule type" value="Genomic_DNA"/>
</dbReference>
<sequence>MNIELVNSPIQVRFYIFPFSHYVYPIHRILENNSLVASFRFRVADEGGFSFISMVELDSLSDKKRCLYPTLIKLSKETMRSDGQAVVSGDIIWMESWTSTEDAI</sequence>
<comment type="caution">
    <text evidence="1">The sequence shown here is derived from an EMBL/GenBank/DDBJ whole genome shotgun (WGS) entry which is preliminary data.</text>
</comment>
<dbReference type="Gramene" id="OE9A031265T1">
    <property type="protein sequence ID" value="OE9A031265C1"/>
    <property type="gene ID" value="OE9A031265"/>
</dbReference>
<accession>A0A8S0PWT4</accession>
<evidence type="ECO:0000313" key="1">
    <source>
        <dbReference type="EMBL" id="CAA2959614.1"/>
    </source>
</evidence>
<keyword evidence="2" id="KW-1185">Reference proteome</keyword>